<dbReference type="AlphaFoldDB" id="A0A9E8SEQ2"/>
<gene>
    <name evidence="2" type="ORF">N7U66_04910</name>
</gene>
<name>A0A9E8SEQ2_9FLAO</name>
<dbReference type="RefSeq" id="WP_267677569.1">
    <property type="nucleotide sequence ID" value="NZ_CP113088.1"/>
</dbReference>
<dbReference type="EMBL" id="CP113088">
    <property type="protein sequence ID" value="WAC02972.1"/>
    <property type="molecule type" value="Genomic_DNA"/>
</dbReference>
<organism evidence="2 3">
    <name type="scientific">Lacinutrix neustonica</name>
    <dbReference type="NCBI Taxonomy" id="2980107"/>
    <lineage>
        <taxon>Bacteria</taxon>
        <taxon>Pseudomonadati</taxon>
        <taxon>Bacteroidota</taxon>
        <taxon>Flavobacteriia</taxon>
        <taxon>Flavobacteriales</taxon>
        <taxon>Flavobacteriaceae</taxon>
        <taxon>Lacinutrix</taxon>
    </lineage>
</organism>
<evidence type="ECO:0000313" key="3">
    <source>
        <dbReference type="Proteomes" id="UP001164705"/>
    </source>
</evidence>
<reference evidence="2" key="1">
    <citation type="submission" date="2022-11" db="EMBL/GenBank/DDBJ databases">
        <title>Lacinutrix neustonica HL-RS19T sp. nov., isolated from the surface microlayer sample of brackish Lake Shihwa.</title>
        <authorList>
            <person name="Choi J.Y."/>
            <person name="Hwang C.Y."/>
        </authorList>
    </citation>
    <scope>NUCLEOTIDE SEQUENCE</scope>
    <source>
        <strain evidence="2">HL-RS19</strain>
    </source>
</reference>
<sequence>MTQEQKVSASSMTKGINAVKGIELEKHYMSKNLKSIIKQYKEQLIELEKLINKIEKH</sequence>
<evidence type="ECO:0000313" key="2">
    <source>
        <dbReference type="EMBL" id="WAC02972.1"/>
    </source>
</evidence>
<proteinExistence type="predicted"/>
<dbReference type="KEGG" id="lnu:N7U66_04910"/>
<dbReference type="Proteomes" id="UP001164705">
    <property type="component" value="Chromosome"/>
</dbReference>
<feature type="coiled-coil region" evidence="1">
    <location>
        <begin position="30"/>
        <end position="57"/>
    </location>
</feature>
<keyword evidence="1" id="KW-0175">Coiled coil</keyword>
<protein>
    <submittedName>
        <fullName evidence="2">Uncharacterized protein</fullName>
    </submittedName>
</protein>
<accession>A0A9E8SEQ2</accession>
<keyword evidence="3" id="KW-1185">Reference proteome</keyword>
<evidence type="ECO:0000256" key="1">
    <source>
        <dbReference type="SAM" id="Coils"/>
    </source>
</evidence>